<accession>A0A2H1VJ17</accession>
<evidence type="ECO:0000256" key="1">
    <source>
        <dbReference type="SAM" id="MobiDB-lite"/>
    </source>
</evidence>
<reference evidence="2" key="1">
    <citation type="submission" date="2016-07" db="EMBL/GenBank/DDBJ databases">
        <authorList>
            <person name="Bretaudeau A."/>
        </authorList>
    </citation>
    <scope>NUCLEOTIDE SEQUENCE</scope>
    <source>
        <strain evidence="2">Rice</strain>
        <tissue evidence="2">Whole body</tissue>
    </source>
</reference>
<feature type="compositionally biased region" description="Basic and acidic residues" evidence="1">
    <location>
        <begin position="15"/>
        <end position="24"/>
    </location>
</feature>
<dbReference type="EMBL" id="ODYU01002844">
    <property type="protein sequence ID" value="SOQ40829.1"/>
    <property type="molecule type" value="Genomic_DNA"/>
</dbReference>
<organism evidence="2">
    <name type="scientific">Spodoptera frugiperda</name>
    <name type="common">Fall armyworm</name>
    <dbReference type="NCBI Taxonomy" id="7108"/>
    <lineage>
        <taxon>Eukaryota</taxon>
        <taxon>Metazoa</taxon>
        <taxon>Ecdysozoa</taxon>
        <taxon>Arthropoda</taxon>
        <taxon>Hexapoda</taxon>
        <taxon>Insecta</taxon>
        <taxon>Pterygota</taxon>
        <taxon>Neoptera</taxon>
        <taxon>Endopterygota</taxon>
        <taxon>Lepidoptera</taxon>
        <taxon>Glossata</taxon>
        <taxon>Ditrysia</taxon>
        <taxon>Noctuoidea</taxon>
        <taxon>Noctuidae</taxon>
        <taxon>Amphipyrinae</taxon>
        <taxon>Spodoptera</taxon>
    </lineage>
</organism>
<gene>
    <name evidence="2" type="ORF">SFRICE_007562</name>
</gene>
<sequence>MVARLVANTVARGKRTNESSDGKRSAPPMDTRNTRERSHRFEGHIGLEIPPTTAHSTVLLCEAQLWPANHLYDGVCYFGAAPHCFAFASRSFKQDVALNLKSLSDIELRAAGAAESTPLENAP</sequence>
<name>A0A2H1VJ17_SPOFR</name>
<feature type="region of interest" description="Disordered" evidence="1">
    <location>
        <begin position="7"/>
        <end position="47"/>
    </location>
</feature>
<protein>
    <submittedName>
        <fullName evidence="2">SFRICE_007562</fullName>
    </submittedName>
</protein>
<dbReference type="AlphaFoldDB" id="A0A2H1VJ17"/>
<proteinExistence type="predicted"/>
<evidence type="ECO:0000313" key="2">
    <source>
        <dbReference type="EMBL" id="SOQ40829.1"/>
    </source>
</evidence>
<feature type="compositionally biased region" description="Basic and acidic residues" evidence="1">
    <location>
        <begin position="32"/>
        <end position="45"/>
    </location>
</feature>